<dbReference type="OMA" id="FMIKCHE"/>
<protein>
    <submittedName>
        <fullName evidence="1">Uncharacterized protein</fullName>
    </submittedName>
</protein>
<dbReference type="VEuPathDB" id="FungiDB:RO3G_14089"/>
<dbReference type="EMBL" id="CH476744">
    <property type="protein sequence ID" value="EIE89378.1"/>
    <property type="molecule type" value="Genomic_DNA"/>
</dbReference>
<organism evidence="1 2">
    <name type="scientific">Rhizopus delemar (strain RA 99-880 / ATCC MYA-4621 / FGSC 9543 / NRRL 43880)</name>
    <name type="common">Mucormycosis agent</name>
    <name type="synonym">Rhizopus arrhizus var. delemar</name>
    <dbReference type="NCBI Taxonomy" id="246409"/>
    <lineage>
        <taxon>Eukaryota</taxon>
        <taxon>Fungi</taxon>
        <taxon>Fungi incertae sedis</taxon>
        <taxon>Mucoromycota</taxon>
        <taxon>Mucoromycotina</taxon>
        <taxon>Mucoromycetes</taxon>
        <taxon>Mucorales</taxon>
        <taxon>Mucorineae</taxon>
        <taxon>Rhizopodaceae</taxon>
        <taxon>Rhizopus</taxon>
    </lineage>
</organism>
<dbReference type="RefSeq" id="XP_067524774.1">
    <property type="nucleotide sequence ID" value="XM_067668673.1"/>
</dbReference>
<gene>
    <name evidence="1" type="ORF">RO3G_14089</name>
</gene>
<dbReference type="InParanoid" id="I1CLP8"/>
<sequence length="114" mass="13217">MKLSSFINQQQADKRLAKKLRERFGNVVILILGNWMAGNVKCHEPIRDVGMRIMLVKGFQEYLLDESRTSSLCPSYQNSELETFKKVQDPRSYQRKKYPIVDDHGLLSAKTNNI</sequence>
<reference evidence="1 2" key="1">
    <citation type="journal article" date="2009" name="PLoS Genet.">
        <title>Genomic analysis of the basal lineage fungus Rhizopus oryzae reveals a whole-genome duplication.</title>
        <authorList>
            <person name="Ma L.-J."/>
            <person name="Ibrahim A.S."/>
            <person name="Skory C."/>
            <person name="Grabherr M.G."/>
            <person name="Burger G."/>
            <person name="Butler M."/>
            <person name="Elias M."/>
            <person name="Idnurm A."/>
            <person name="Lang B.F."/>
            <person name="Sone T."/>
            <person name="Abe A."/>
            <person name="Calvo S.E."/>
            <person name="Corrochano L.M."/>
            <person name="Engels R."/>
            <person name="Fu J."/>
            <person name="Hansberg W."/>
            <person name="Kim J.-M."/>
            <person name="Kodira C.D."/>
            <person name="Koehrsen M.J."/>
            <person name="Liu B."/>
            <person name="Miranda-Saavedra D."/>
            <person name="O'Leary S."/>
            <person name="Ortiz-Castellanos L."/>
            <person name="Poulter R."/>
            <person name="Rodriguez-Romero J."/>
            <person name="Ruiz-Herrera J."/>
            <person name="Shen Y.-Q."/>
            <person name="Zeng Q."/>
            <person name="Galagan J."/>
            <person name="Birren B.W."/>
            <person name="Cuomo C.A."/>
            <person name="Wickes B.L."/>
        </authorList>
    </citation>
    <scope>NUCLEOTIDE SEQUENCE [LARGE SCALE GENOMIC DNA]</scope>
    <source>
        <strain evidence="2">RA 99-880 / ATCC MYA-4621 / FGSC 9543 / NRRL 43880</strain>
    </source>
</reference>
<dbReference type="OrthoDB" id="2210431at2759"/>
<name>I1CLP8_RHIO9</name>
<proteinExistence type="predicted"/>
<dbReference type="Proteomes" id="UP000009138">
    <property type="component" value="Unassembled WGS sequence"/>
</dbReference>
<accession>I1CLP8</accession>
<keyword evidence="2" id="KW-1185">Reference proteome</keyword>
<dbReference type="GeneID" id="93621054"/>
<evidence type="ECO:0000313" key="2">
    <source>
        <dbReference type="Proteomes" id="UP000009138"/>
    </source>
</evidence>
<evidence type="ECO:0000313" key="1">
    <source>
        <dbReference type="EMBL" id="EIE89378.1"/>
    </source>
</evidence>
<dbReference type="AlphaFoldDB" id="I1CLP8"/>